<protein>
    <submittedName>
        <fullName evidence="1">Metallopeptidase family protein</fullName>
    </submittedName>
</protein>
<name>A0ABY4YZS4_9MICO</name>
<organism evidence="1 2">
    <name type="scientific">Ornithinimicrobium faecis</name>
    <dbReference type="NCBI Taxonomy" id="2934158"/>
    <lineage>
        <taxon>Bacteria</taxon>
        <taxon>Bacillati</taxon>
        <taxon>Actinomycetota</taxon>
        <taxon>Actinomycetes</taxon>
        <taxon>Micrococcales</taxon>
        <taxon>Ornithinimicrobiaceae</taxon>
        <taxon>Ornithinimicrobium</taxon>
    </lineage>
</organism>
<dbReference type="CDD" id="cd12952">
    <property type="entry name" value="MMP_ACEL2062"/>
    <property type="match status" value="1"/>
</dbReference>
<gene>
    <name evidence="1" type="ORF">NF556_08420</name>
</gene>
<evidence type="ECO:0000313" key="1">
    <source>
        <dbReference type="EMBL" id="USQ82146.1"/>
    </source>
</evidence>
<sequence length="113" mass="12628">MDREEFENAVGDALDDVPVELMNLLDNVVFFVEDEPPADDPDLLGVYDGVPLTERDDGFFGGMPDRITIFMGPTLRMCRDRAEVIEEVTITVVHEIAHHFGIDDAKLHALGWG</sequence>
<dbReference type="InterPro" id="IPR038555">
    <property type="entry name" value="Zincin_1_sf"/>
</dbReference>
<dbReference type="InterPro" id="IPR010428">
    <property type="entry name" value="Zincin_1"/>
</dbReference>
<dbReference type="SUPFAM" id="SSF55486">
    <property type="entry name" value="Metalloproteases ('zincins'), catalytic domain"/>
    <property type="match status" value="1"/>
</dbReference>
<proteinExistence type="predicted"/>
<keyword evidence="2" id="KW-1185">Reference proteome</keyword>
<accession>A0ABY4YZS4</accession>
<dbReference type="EMBL" id="CP099489">
    <property type="protein sequence ID" value="USQ82146.1"/>
    <property type="molecule type" value="Genomic_DNA"/>
</dbReference>
<dbReference type="Pfam" id="PF06262">
    <property type="entry name" value="Zincin_1"/>
    <property type="match status" value="1"/>
</dbReference>
<dbReference type="Proteomes" id="UP001056455">
    <property type="component" value="Chromosome"/>
</dbReference>
<reference evidence="1" key="1">
    <citation type="submission" date="2022-06" db="EMBL/GenBank/DDBJ databases">
        <title>Ornithinimicrobium HY1793.</title>
        <authorList>
            <person name="Huang Y."/>
        </authorList>
    </citation>
    <scope>NUCLEOTIDE SEQUENCE</scope>
    <source>
        <strain evidence="1">HY1793</strain>
    </source>
</reference>
<dbReference type="Gene3D" id="3.30.2010.20">
    <property type="match status" value="1"/>
</dbReference>
<evidence type="ECO:0000313" key="2">
    <source>
        <dbReference type="Proteomes" id="UP001056455"/>
    </source>
</evidence>
<dbReference type="RefSeq" id="WP_252595752.1">
    <property type="nucleotide sequence ID" value="NZ_CP099489.1"/>
</dbReference>